<keyword evidence="2" id="KW-1185">Reference proteome</keyword>
<sequence length="159" mass="18564">MKETDATAFALSPSRCPLPGNEINAQLLSEEEEENEMKSKQQAKCDKSYCNMIYERLVNKTASTDPFHLLLTCPINKTKTGNITLILYKNEAFLRLRKTGVAKNTIIQCTIHKYIILVTTHITLFLICECTEDKILQFNYCYYILLRKEIIFFNFKYWV</sequence>
<name>A0A0V1A6G9_9BILA</name>
<dbReference type="OrthoDB" id="10365329at2759"/>
<gene>
    <name evidence="1" type="ORF">T12_14200</name>
</gene>
<protein>
    <submittedName>
        <fullName evidence="1">Uncharacterized protein</fullName>
    </submittedName>
</protein>
<reference evidence="1 2" key="1">
    <citation type="submission" date="2015-01" db="EMBL/GenBank/DDBJ databases">
        <title>Evolution of Trichinella species and genotypes.</title>
        <authorList>
            <person name="Korhonen P.K."/>
            <person name="Edoardo P."/>
            <person name="Giuseppe L.R."/>
            <person name="Gasser R.B."/>
        </authorList>
    </citation>
    <scope>NUCLEOTIDE SEQUENCE [LARGE SCALE GENOMIC DNA]</scope>
    <source>
        <strain evidence="1">ISS2496</strain>
    </source>
</reference>
<evidence type="ECO:0000313" key="1">
    <source>
        <dbReference type="EMBL" id="KRY20422.1"/>
    </source>
</evidence>
<organism evidence="1 2">
    <name type="scientific">Trichinella patagoniensis</name>
    <dbReference type="NCBI Taxonomy" id="990121"/>
    <lineage>
        <taxon>Eukaryota</taxon>
        <taxon>Metazoa</taxon>
        <taxon>Ecdysozoa</taxon>
        <taxon>Nematoda</taxon>
        <taxon>Enoplea</taxon>
        <taxon>Dorylaimia</taxon>
        <taxon>Trichinellida</taxon>
        <taxon>Trichinellidae</taxon>
        <taxon>Trichinella</taxon>
    </lineage>
</organism>
<comment type="caution">
    <text evidence="1">The sequence shown here is derived from an EMBL/GenBank/DDBJ whole genome shotgun (WGS) entry which is preliminary data.</text>
</comment>
<dbReference type="EMBL" id="JYDQ01000025">
    <property type="protein sequence ID" value="KRY20422.1"/>
    <property type="molecule type" value="Genomic_DNA"/>
</dbReference>
<accession>A0A0V1A6G9</accession>
<proteinExistence type="predicted"/>
<dbReference type="Proteomes" id="UP000054783">
    <property type="component" value="Unassembled WGS sequence"/>
</dbReference>
<evidence type="ECO:0000313" key="2">
    <source>
        <dbReference type="Proteomes" id="UP000054783"/>
    </source>
</evidence>
<dbReference type="AlphaFoldDB" id="A0A0V1A6G9"/>